<organism evidence="1 2">
    <name type="scientific">Nostoc edaphicum CCNP1411</name>
    <dbReference type="NCBI Taxonomy" id="1472755"/>
    <lineage>
        <taxon>Bacteria</taxon>
        <taxon>Bacillati</taxon>
        <taxon>Cyanobacteriota</taxon>
        <taxon>Cyanophyceae</taxon>
        <taxon>Nostocales</taxon>
        <taxon>Nostocaceae</taxon>
        <taxon>Nostoc</taxon>
    </lineage>
</organism>
<accession>A0A7D7QTH0</accession>
<evidence type="ECO:0000313" key="2">
    <source>
        <dbReference type="Proteomes" id="UP000514713"/>
    </source>
</evidence>
<dbReference type="EMBL" id="CP054698">
    <property type="protein sequence ID" value="QMS89323.1"/>
    <property type="molecule type" value="Genomic_DNA"/>
</dbReference>
<sequence length="73" mass="8384">MKHYHINIFYSEEDDGYIADIPDLKYCSAFGLTEEEALREVLQAKAAWLDAAKVESKETPEARYRPAIYQIAS</sequence>
<dbReference type="Proteomes" id="UP000514713">
    <property type="component" value="Chromosome"/>
</dbReference>
<dbReference type="AlphaFoldDB" id="A0A7D7QTH0"/>
<evidence type="ECO:0000313" key="1">
    <source>
        <dbReference type="EMBL" id="QMS89323.1"/>
    </source>
</evidence>
<dbReference type="Gene3D" id="3.30.160.250">
    <property type="match status" value="1"/>
</dbReference>
<proteinExistence type="predicted"/>
<gene>
    <name evidence="1" type="ORF">HUN01_17690</name>
</gene>
<dbReference type="InterPro" id="IPR035069">
    <property type="entry name" value="TTHA1013/TTHA0281-like"/>
</dbReference>
<keyword evidence="2" id="KW-1185">Reference proteome</keyword>
<protein>
    <submittedName>
        <fullName evidence="1">Type II toxin-antitoxin system HicB family antitoxin</fullName>
    </submittedName>
</protein>
<name>A0A7D7QTH0_9NOSO</name>
<dbReference type="SUPFAM" id="SSF143100">
    <property type="entry name" value="TTHA1013/TTHA0281-like"/>
    <property type="match status" value="1"/>
</dbReference>
<dbReference type="RefSeq" id="WP_181932351.1">
    <property type="nucleotide sequence ID" value="NZ_CP054698.1"/>
</dbReference>
<reference evidence="2" key="1">
    <citation type="submission" date="2020-06" db="EMBL/GenBank/DDBJ databases">
        <title>Nostoc edaphicum CCNP1411 genome.</title>
        <authorList>
            <person name="Fidor A."/>
            <person name="Grabski M."/>
            <person name="Gawor J."/>
            <person name="Gromadka R."/>
            <person name="Wegrzyn G."/>
            <person name="Mazur-Marzec H."/>
        </authorList>
    </citation>
    <scope>NUCLEOTIDE SEQUENCE [LARGE SCALE GENOMIC DNA]</scope>
    <source>
        <strain evidence="2">CCNP1411</strain>
    </source>
</reference>
<dbReference type="KEGG" id="ned:HUN01_17690"/>